<name>X0Y1Z8_9ZZZZ</name>
<dbReference type="AlphaFoldDB" id="X0Y1Z8"/>
<reference evidence="1" key="1">
    <citation type="journal article" date="2014" name="Front. Microbiol.">
        <title>High frequency of phylogenetically diverse reductive dehalogenase-homologous genes in deep subseafloor sedimentary metagenomes.</title>
        <authorList>
            <person name="Kawai M."/>
            <person name="Futagami T."/>
            <person name="Toyoda A."/>
            <person name="Takaki Y."/>
            <person name="Nishi S."/>
            <person name="Hori S."/>
            <person name="Arai W."/>
            <person name="Tsubouchi T."/>
            <person name="Morono Y."/>
            <person name="Uchiyama I."/>
            <person name="Ito T."/>
            <person name="Fujiyama A."/>
            <person name="Inagaki F."/>
            <person name="Takami H."/>
        </authorList>
    </citation>
    <scope>NUCLEOTIDE SEQUENCE</scope>
    <source>
        <strain evidence="1">Expedition CK06-06</strain>
    </source>
</reference>
<comment type="caution">
    <text evidence="1">The sequence shown here is derived from an EMBL/GenBank/DDBJ whole genome shotgun (WGS) entry which is preliminary data.</text>
</comment>
<accession>X0Y1Z8</accession>
<gene>
    <name evidence="1" type="ORF">S01H1_77259</name>
</gene>
<proteinExistence type="predicted"/>
<protein>
    <submittedName>
        <fullName evidence="1">Uncharacterized protein</fullName>
    </submittedName>
</protein>
<sequence length="44" mass="5168">MDSTELGTLIRFKDKLLETEKITKKQFDTITFFIQELIAEGFDL</sequence>
<evidence type="ECO:0000313" key="1">
    <source>
        <dbReference type="EMBL" id="GAG49864.1"/>
    </source>
</evidence>
<dbReference type="EMBL" id="BARS01051916">
    <property type="protein sequence ID" value="GAG49864.1"/>
    <property type="molecule type" value="Genomic_DNA"/>
</dbReference>
<organism evidence="1">
    <name type="scientific">marine sediment metagenome</name>
    <dbReference type="NCBI Taxonomy" id="412755"/>
    <lineage>
        <taxon>unclassified sequences</taxon>
        <taxon>metagenomes</taxon>
        <taxon>ecological metagenomes</taxon>
    </lineage>
</organism>